<dbReference type="InterPro" id="IPR036249">
    <property type="entry name" value="Thioredoxin-like_sf"/>
</dbReference>
<evidence type="ECO:0000313" key="3">
    <source>
        <dbReference type="Proteomes" id="UP000838100"/>
    </source>
</evidence>
<reference evidence="2" key="1">
    <citation type="submission" date="2021-12" db="EMBL/GenBank/DDBJ databases">
        <authorList>
            <person name="Rodrigo-Torres L."/>
            <person name="Arahal R. D."/>
            <person name="Lucena T."/>
        </authorList>
    </citation>
    <scope>NUCLEOTIDE SEQUENCE</scope>
    <source>
        <strain evidence="2">CECT 8267</strain>
    </source>
</reference>
<evidence type="ECO:0000259" key="1">
    <source>
        <dbReference type="PROSITE" id="PS50404"/>
    </source>
</evidence>
<comment type="caution">
    <text evidence="2">The sequence shown here is derived from an EMBL/GenBank/DDBJ whole genome shotgun (WGS) entry which is preliminary data.</text>
</comment>
<protein>
    <recommendedName>
        <fullName evidence="1">GST N-terminal domain-containing protein</fullName>
    </recommendedName>
</protein>
<evidence type="ECO:0000313" key="2">
    <source>
        <dbReference type="EMBL" id="CAH0990665.1"/>
    </source>
</evidence>
<dbReference type="CDD" id="cd00299">
    <property type="entry name" value="GST_C_family"/>
    <property type="match status" value="1"/>
</dbReference>
<dbReference type="InterPro" id="IPR004045">
    <property type="entry name" value="Glutathione_S-Trfase_N"/>
</dbReference>
<dbReference type="EMBL" id="CAKLPX010000001">
    <property type="protein sequence ID" value="CAH0990665.1"/>
    <property type="molecule type" value="Genomic_DNA"/>
</dbReference>
<dbReference type="Gene3D" id="3.40.30.10">
    <property type="entry name" value="Glutaredoxin"/>
    <property type="match status" value="1"/>
</dbReference>
<dbReference type="Pfam" id="PF13417">
    <property type="entry name" value="GST_N_3"/>
    <property type="match status" value="1"/>
</dbReference>
<sequence length="370" mass="42918">MKNQYRLYAWQKSFFAGKLRAYLNYKGVDYQGKTINAYDMKVTLPKKIGASAMPALETREGEWLSDTPEIIAELEKRHPTRPIMPPSPRQAIAALLFENWVDDSWLVIAIHTRWSYAENYDSLLREEGGKNLLPFAPRFIRNRVVDKAFAGRIRSYMPSQGITGQQIPLIERWSVGLLDLLETHFAQQPYLFGNKPCIADYGLVGAFYGHLNRDPWPKREWLDPRPHCQSWTERTHRGDRATGEWLGDDKIPSTLQPLLEIIFKEFFPMLEKTTRALRDYIDQRQLKPGDSLPRTMGGISFPMADDEFTRSTFTYTLWRMQRIQAFYRSLPSDDQDSAARWFTEMGQPDFLSMDFGPALERNSLSTRLAS</sequence>
<dbReference type="Proteomes" id="UP000838100">
    <property type="component" value="Unassembled WGS sequence"/>
</dbReference>
<organism evidence="2 3">
    <name type="scientific">Sinobacterium norvegicum</name>
    <dbReference type="NCBI Taxonomy" id="1641715"/>
    <lineage>
        <taxon>Bacteria</taxon>
        <taxon>Pseudomonadati</taxon>
        <taxon>Pseudomonadota</taxon>
        <taxon>Gammaproteobacteria</taxon>
        <taxon>Cellvibrionales</taxon>
        <taxon>Spongiibacteraceae</taxon>
        <taxon>Sinobacterium</taxon>
    </lineage>
</organism>
<dbReference type="Gene3D" id="1.20.1050.10">
    <property type="match status" value="2"/>
</dbReference>
<keyword evidence="3" id="KW-1185">Reference proteome</keyword>
<feature type="domain" description="GST N-terminal" evidence="1">
    <location>
        <begin position="3"/>
        <end position="82"/>
    </location>
</feature>
<dbReference type="InterPro" id="IPR036282">
    <property type="entry name" value="Glutathione-S-Trfase_C_sf"/>
</dbReference>
<accession>A0ABM9ACF3</accession>
<dbReference type="PANTHER" id="PTHR12289:SF67">
    <property type="match status" value="1"/>
</dbReference>
<dbReference type="InterPro" id="IPR050931">
    <property type="entry name" value="Mito_Protein_Transport_Metaxin"/>
</dbReference>
<dbReference type="PANTHER" id="PTHR12289">
    <property type="entry name" value="METAXIN RELATED"/>
    <property type="match status" value="1"/>
</dbReference>
<proteinExistence type="predicted"/>
<dbReference type="RefSeq" id="WP_237443344.1">
    <property type="nucleotide sequence ID" value="NZ_CAKLPX010000001.1"/>
</dbReference>
<gene>
    <name evidence="2" type="ORF">SIN8267_00759</name>
</gene>
<dbReference type="SUPFAM" id="SSF47616">
    <property type="entry name" value="GST C-terminal domain-like"/>
    <property type="match status" value="1"/>
</dbReference>
<dbReference type="Pfam" id="PF13410">
    <property type="entry name" value="GST_C_2"/>
    <property type="match status" value="1"/>
</dbReference>
<dbReference type="CDD" id="cd00570">
    <property type="entry name" value="GST_N_family"/>
    <property type="match status" value="1"/>
</dbReference>
<name>A0ABM9ACF3_9GAMM</name>
<dbReference type="SUPFAM" id="SSF52833">
    <property type="entry name" value="Thioredoxin-like"/>
    <property type="match status" value="1"/>
</dbReference>
<dbReference type="PROSITE" id="PS50404">
    <property type="entry name" value="GST_NTER"/>
    <property type="match status" value="1"/>
</dbReference>